<protein>
    <submittedName>
        <fullName evidence="1">Uncharacterized protein</fullName>
    </submittedName>
</protein>
<feature type="non-terminal residue" evidence="1">
    <location>
        <position position="16"/>
    </location>
</feature>
<sequence length="16" mass="1759">MLSCTSCQEWSGARSL</sequence>
<name>V4RNP2_CITCL</name>
<proteinExistence type="predicted"/>
<organism evidence="1 2">
    <name type="scientific">Citrus clementina</name>
    <name type="common">Clementine</name>
    <name type="synonym">Citrus deliciosa x Citrus sinensis</name>
    <dbReference type="NCBI Taxonomy" id="85681"/>
    <lineage>
        <taxon>Eukaryota</taxon>
        <taxon>Viridiplantae</taxon>
        <taxon>Streptophyta</taxon>
        <taxon>Embryophyta</taxon>
        <taxon>Tracheophyta</taxon>
        <taxon>Spermatophyta</taxon>
        <taxon>Magnoliopsida</taxon>
        <taxon>eudicotyledons</taxon>
        <taxon>Gunneridae</taxon>
        <taxon>Pentapetalae</taxon>
        <taxon>rosids</taxon>
        <taxon>malvids</taxon>
        <taxon>Sapindales</taxon>
        <taxon>Rutaceae</taxon>
        <taxon>Aurantioideae</taxon>
        <taxon>Citrus</taxon>
    </lineage>
</organism>
<dbReference type="AlphaFoldDB" id="V4RNP2"/>
<evidence type="ECO:0000313" key="2">
    <source>
        <dbReference type="Proteomes" id="UP000030687"/>
    </source>
</evidence>
<dbReference type="EMBL" id="KI536978">
    <property type="protein sequence ID" value="ESR35978.1"/>
    <property type="molecule type" value="Genomic_DNA"/>
</dbReference>
<reference evidence="1 2" key="1">
    <citation type="submission" date="2013-10" db="EMBL/GenBank/DDBJ databases">
        <authorList>
            <consortium name="International Citrus Genome Consortium"/>
            <person name="Jenkins J."/>
            <person name="Schmutz J."/>
            <person name="Prochnik S."/>
            <person name="Rokhsar D."/>
            <person name="Gmitter F."/>
            <person name="Ollitrault P."/>
            <person name="Machado M."/>
            <person name="Talon M."/>
            <person name="Wincker P."/>
            <person name="Jaillon O."/>
            <person name="Morgante M."/>
        </authorList>
    </citation>
    <scope>NUCLEOTIDE SEQUENCE</scope>
    <source>
        <strain evidence="2">cv. Clemenules</strain>
    </source>
</reference>
<keyword evidence="2" id="KW-1185">Reference proteome</keyword>
<accession>V4RNP2</accession>
<dbReference type="Proteomes" id="UP000030687">
    <property type="component" value="Unassembled WGS sequence"/>
</dbReference>
<dbReference type="KEGG" id="cic:CICLE_v100287891m"/>
<evidence type="ECO:0000313" key="1">
    <source>
        <dbReference type="EMBL" id="ESR35978.1"/>
    </source>
</evidence>
<gene>
    <name evidence="1" type="ORF">CICLE_v100287891mg</name>
</gene>